<evidence type="ECO:0000256" key="1">
    <source>
        <dbReference type="PROSITE-ProRule" id="PRU00266"/>
    </source>
</evidence>
<dbReference type="SMART" id="SM00358">
    <property type="entry name" value="DSRM"/>
    <property type="match status" value="1"/>
</dbReference>
<feature type="region of interest" description="Disordered" evidence="2">
    <location>
        <begin position="106"/>
        <end position="131"/>
    </location>
</feature>
<dbReference type="EMBL" id="JBHFEH010000053">
    <property type="protein sequence ID" value="KAL2050041.1"/>
    <property type="molecule type" value="Genomic_DNA"/>
</dbReference>
<dbReference type="InterPro" id="IPR014720">
    <property type="entry name" value="dsRBD_dom"/>
</dbReference>
<feature type="compositionally biased region" description="Basic and acidic residues" evidence="2">
    <location>
        <begin position="251"/>
        <end position="261"/>
    </location>
</feature>
<dbReference type="PROSITE" id="PS50137">
    <property type="entry name" value="DS_RBD"/>
    <property type="match status" value="1"/>
</dbReference>
<dbReference type="SUPFAM" id="SSF54768">
    <property type="entry name" value="dsRNA-binding domain-like"/>
    <property type="match status" value="1"/>
</dbReference>
<evidence type="ECO:0000313" key="4">
    <source>
        <dbReference type="EMBL" id="KAL2050041.1"/>
    </source>
</evidence>
<reference evidence="4 5" key="1">
    <citation type="submission" date="2024-09" db="EMBL/GenBank/DDBJ databases">
        <title>Rethinking Asexuality: The Enigmatic Case of Functional Sexual Genes in Lepraria (Stereocaulaceae).</title>
        <authorList>
            <person name="Doellman M."/>
            <person name="Sun Y."/>
            <person name="Barcenas-Pena A."/>
            <person name="Lumbsch H.T."/>
            <person name="Grewe F."/>
        </authorList>
    </citation>
    <scope>NUCLEOTIDE SEQUENCE [LARGE SCALE GENOMIC DNA]</scope>
    <source>
        <strain evidence="4 5">Grewe 0041</strain>
    </source>
</reference>
<dbReference type="Proteomes" id="UP001590951">
    <property type="component" value="Unassembled WGS sequence"/>
</dbReference>
<dbReference type="Gene3D" id="3.30.160.20">
    <property type="match status" value="1"/>
</dbReference>
<evidence type="ECO:0000256" key="2">
    <source>
        <dbReference type="SAM" id="MobiDB-lite"/>
    </source>
</evidence>
<protein>
    <recommendedName>
        <fullName evidence="3">DRBM domain-containing protein</fullName>
    </recommendedName>
</protein>
<accession>A0ABR4AZB8</accession>
<keyword evidence="5" id="KW-1185">Reference proteome</keyword>
<keyword evidence="1" id="KW-0694">RNA-binding</keyword>
<evidence type="ECO:0000259" key="3">
    <source>
        <dbReference type="PROSITE" id="PS50137"/>
    </source>
</evidence>
<sequence length="261" mass="29274">MAAQYQDLRGAECTRTQKEALDEYPYDGLCQRLGLNTSISEMAISLDPQITARKLFEAVIGIARRQFSDQYSVYYDLKQWLSDLESYTHPQFDIYEKEVILPSHQTSPRSRNILSGSGTEDVSSEGFSESFNPPRLPVLPQHVSPAADVMPQLLPATSGAVSPTPTEPSSSIVPAVPDRQRELQELSLYTSCLKQYGTNKKVNVQYEEKRELPISPPRFYCKVMVGAFTGEGRGSSKKEAQHRASKALHRTFPEPFHDTQV</sequence>
<gene>
    <name evidence="4" type="ORF">ABVK25_009649</name>
</gene>
<feature type="region of interest" description="Disordered" evidence="2">
    <location>
        <begin position="231"/>
        <end position="261"/>
    </location>
</feature>
<evidence type="ECO:0000313" key="5">
    <source>
        <dbReference type="Proteomes" id="UP001590951"/>
    </source>
</evidence>
<name>A0ABR4AZB8_9LECA</name>
<feature type="domain" description="DRBM" evidence="3">
    <location>
        <begin position="178"/>
        <end position="254"/>
    </location>
</feature>
<organism evidence="4 5">
    <name type="scientific">Lepraria finkii</name>
    <dbReference type="NCBI Taxonomy" id="1340010"/>
    <lineage>
        <taxon>Eukaryota</taxon>
        <taxon>Fungi</taxon>
        <taxon>Dikarya</taxon>
        <taxon>Ascomycota</taxon>
        <taxon>Pezizomycotina</taxon>
        <taxon>Lecanoromycetes</taxon>
        <taxon>OSLEUM clade</taxon>
        <taxon>Lecanoromycetidae</taxon>
        <taxon>Lecanorales</taxon>
        <taxon>Lecanorineae</taxon>
        <taxon>Stereocaulaceae</taxon>
        <taxon>Lepraria</taxon>
    </lineage>
</organism>
<dbReference type="Pfam" id="PF00035">
    <property type="entry name" value="dsrm"/>
    <property type="match status" value="1"/>
</dbReference>
<dbReference type="CDD" id="cd00048">
    <property type="entry name" value="DSRM_SF"/>
    <property type="match status" value="1"/>
</dbReference>
<proteinExistence type="predicted"/>
<comment type="caution">
    <text evidence="4">The sequence shown here is derived from an EMBL/GenBank/DDBJ whole genome shotgun (WGS) entry which is preliminary data.</text>
</comment>